<dbReference type="EMBL" id="BNBT01000016">
    <property type="protein sequence ID" value="GHE47715.1"/>
    <property type="molecule type" value="Genomic_DNA"/>
</dbReference>
<dbReference type="SUPFAM" id="SSF53335">
    <property type="entry name" value="S-adenosyl-L-methionine-dependent methyltransferases"/>
    <property type="match status" value="1"/>
</dbReference>
<protein>
    <recommendedName>
        <fullName evidence="5">Spermidine synthase-like protein</fullName>
    </recommendedName>
</protein>
<evidence type="ECO:0000256" key="1">
    <source>
        <dbReference type="ARBA" id="ARBA00023115"/>
    </source>
</evidence>
<reference evidence="3" key="1">
    <citation type="journal article" date="2014" name="Int. J. Syst. Evol. Microbiol.">
        <title>Complete genome sequence of Corynebacterium casei LMG S-19264T (=DSM 44701T), isolated from a smear-ripened cheese.</title>
        <authorList>
            <consortium name="US DOE Joint Genome Institute (JGI-PGF)"/>
            <person name="Walter F."/>
            <person name="Albersmeier A."/>
            <person name="Kalinowski J."/>
            <person name="Ruckert C."/>
        </authorList>
    </citation>
    <scope>NUCLEOTIDE SEQUENCE</scope>
    <source>
        <strain evidence="3">JCM 4784</strain>
    </source>
</reference>
<gene>
    <name evidence="3" type="ORF">GCM10018785_16630</name>
</gene>
<dbReference type="Gene3D" id="3.40.50.150">
    <property type="entry name" value="Vaccinia Virus protein VP39"/>
    <property type="match status" value="1"/>
</dbReference>
<dbReference type="GO" id="GO:0006596">
    <property type="term" value="P:polyamine biosynthetic process"/>
    <property type="evidence" value="ECO:0007669"/>
    <property type="project" value="UniProtKB-KW"/>
</dbReference>
<dbReference type="InterPro" id="IPR029063">
    <property type="entry name" value="SAM-dependent_MTases_sf"/>
</dbReference>
<accession>A0A918ZEU4</accession>
<keyword evidence="1" id="KW-0620">Polyamine biosynthesis</keyword>
<keyword evidence="4" id="KW-1185">Reference proteome</keyword>
<evidence type="ECO:0008006" key="5">
    <source>
        <dbReference type="Google" id="ProtNLM"/>
    </source>
</evidence>
<organism evidence="3 4">
    <name type="scientific">Streptomyces longispororuber</name>
    <dbReference type="NCBI Taxonomy" id="68230"/>
    <lineage>
        <taxon>Bacteria</taxon>
        <taxon>Bacillati</taxon>
        <taxon>Actinomycetota</taxon>
        <taxon>Actinomycetes</taxon>
        <taxon>Kitasatosporales</taxon>
        <taxon>Streptomycetaceae</taxon>
        <taxon>Streptomyces</taxon>
    </lineage>
</organism>
<evidence type="ECO:0000313" key="3">
    <source>
        <dbReference type="EMBL" id="GHE47715.1"/>
    </source>
</evidence>
<reference evidence="3" key="2">
    <citation type="submission" date="2020-09" db="EMBL/GenBank/DDBJ databases">
        <authorList>
            <person name="Sun Q."/>
            <person name="Ohkuma M."/>
        </authorList>
    </citation>
    <scope>NUCLEOTIDE SEQUENCE</scope>
    <source>
        <strain evidence="3">JCM 4784</strain>
    </source>
</reference>
<proteinExistence type="predicted"/>
<sequence length="309" mass="32402">MDLPADTPDPAPIPGTAPGDGGGGDAQEGGEALPVTRVVDHGTAKLLPDVDRARAWMLTVDDAPQSYVDLDAPTYLEFEYARRLAHILDTVAPDGRPLDAVHLGGGALTLPRYVAATRPGSRQDVVDADRALLRLVVEELPLPQGEPIRLHAADARAWLEAAPAGGADVVVGDVFGGSRVPAHLTSDAYAGAVERALRADGVYAANLADGAPFAFLRSQVATFAERFAELALIAEPALLRGRRFGNAVLVAAHRPLDVDALVRRARADVFPARVVHGAALRRFLGDARPVRDADAVASPEPPEGAFSIG</sequence>
<name>A0A918ZEU4_9ACTN</name>
<dbReference type="PANTHER" id="PTHR43317:SF1">
    <property type="entry name" value="THERMOSPERMINE SYNTHASE ACAULIS5"/>
    <property type="match status" value="1"/>
</dbReference>
<dbReference type="Proteomes" id="UP000608024">
    <property type="component" value="Unassembled WGS sequence"/>
</dbReference>
<dbReference type="PANTHER" id="PTHR43317">
    <property type="entry name" value="THERMOSPERMINE SYNTHASE ACAULIS5"/>
    <property type="match status" value="1"/>
</dbReference>
<dbReference type="NCBIfam" id="NF037959">
    <property type="entry name" value="MFS_SpdSyn"/>
    <property type="match status" value="1"/>
</dbReference>
<feature type="region of interest" description="Disordered" evidence="2">
    <location>
        <begin position="1"/>
        <end position="30"/>
    </location>
</feature>
<evidence type="ECO:0000313" key="4">
    <source>
        <dbReference type="Proteomes" id="UP000608024"/>
    </source>
</evidence>
<feature type="compositionally biased region" description="Gly residues" evidence="2">
    <location>
        <begin position="18"/>
        <end position="27"/>
    </location>
</feature>
<dbReference type="AlphaFoldDB" id="A0A918ZEU4"/>
<evidence type="ECO:0000256" key="2">
    <source>
        <dbReference type="SAM" id="MobiDB-lite"/>
    </source>
</evidence>
<comment type="caution">
    <text evidence="3">The sequence shown here is derived from an EMBL/GenBank/DDBJ whole genome shotgun (WGS) entry which is preliminary data.</text>
</comment>